<feature type="binding site" evidence="9">
    <location>
        <position position="201"/>
    </location>
    <ligand>
        <name>Zn(2+)</name>
        <dbReference type="ChEBI" id="CHEBI:29105"/>
        <label>2</label>
    </ligand>
</feature>
<evidence type="ECO:0000256" key="6">
    <source>
        <dbReference type="ARBA" id="ARBA00022853"/>
    </source>
</evidence>
<dbReference type="CDD" id="cd16858">
    <property type="entry name" value="ING_ING3_Yng2p"/>
    <property type="match status" value="1"/>
</dbReference>
<evidence type="ECO:0000313" key="14">
    <source>
        <dbReference type="EMBL" id="OBZ90085.1"/>
    </source>
</evidence>
<dbReference type="OrthoDB" id="5411773at2759"/>
<dbReference type="InterPro" id="IPR019786">
    <property type="entry name" value="Zinc_finger_PHD-type_CS"/>
</dbReference>
<dbReference type="STRING" id="101091.A0A1C7NLZ2"/>
<dbReference type="Pfam" id="PF23011">
    <property type="entry name" value="PHD-1st_NSD"/>
    <property type="match status" value="1"/>
</dbReference>
<dbReference type="InterPro" id="IPR019787">
    <property type="entry name" value="Znf_PHD-finger"/>
</dbReference>
<evidence type="ECO:0000256" key="10">
    <source>
        <dbReference type="PROSITE-ProRule" id="PRU00146"/>
    </source>
</evidence>
<protein>
    <recommendedName>
        <fullName evidence="11">Chromatin modification-related protein</fullName>
    </recommendedName>
</protein>
<feature type="binding site" evidence="9">
    <location>
        <position position="188"/>
    </location>
    <ligand>
        <name>Zn(2+)</name>
        <dbReference type="ChEBI" id="CHEBI:29105"/>
        <label>1</label>
    </ligand>
</feature>
<dbReference type="Pfam" id="PF12998">
    <property type="entry name" value="ING"/>
    <property type="match status" value="1"/>
</dbReference>
<comment type="similarity">
    <text evidence="2 11">Belongs to the ING family.</text>
</comment>
<comment type="subcellular location">
    <subcellularLocation>
        <location evidence="1 11">Nucleus</location>
    </subcellularLocation>
</comment>
<comment type="subunit">
    <text evidence="11">Component of an histone acetyltransferase complex. Interacts with H3K4me3 and to a lesser extent with H3K4me2.</text>
</comment>
<dbReference type="InterPro" id="IPR028651">
    <property type="entry name" value="ING_fam"/>
</dbReference>
<dbReference type="PANTHER" id="PTHR10333:SF42">
    <property type="entry name" value="INHIBITOR OF GROWTH PROTEIN 5"/>
    <property type="match status" value="1"/>
</dbReference>
<dbReference type="FunFam" id="3.30.40.10:FF:000016">
    <property type="entry name" value="Inhibitor of growth protein"/>
    <property type="match status" value="1"/>
</dbReference>
<dbReference type="InterPro" id="IPR024610">
    <property type="entry name" value="ING_N_histone-binding"/>
</dbReference>
<feature type="compositionally biased region" description="Basic and acidic residues" evidence="12">
    <location>
        <begin position="145"/>
        <end position="154"/>
    </location>
</feature>
<dbReference type="Proteomes" id="UP000093000">
    <property type="component" value="Unassembled WGS sequence"/>
</dbReference>
<feature type="site" description="Histone H3K4me3 binding" evidence="8">
    <location>
        <position position="187"/>
    </location>
</feature>
<proteinExistence type="inferred from homology"/>
<dbReference type="EMBL" id="LUGH01000064">
    <property type="protein sequence ID" value="OBZ90085.1"/>
    <property type="molecule type" value="Genomic_DNA"/>
</dbReference>
<feature type="site" description="Histone H3K4me3 binding" evidence="8">
    <location>
        <position position="202"/>
    </location>
</feature>
<dbReference type="SMART" id="SM01408">
    <property type="entry name" value="ING"/>
    <property type="match status" value="1"/>
</dbReference>
<feature type="domain" description="PHD-type" evidence="13">
    <location>
        <begin position="185"/>
        <end position="234"/>
    </location>
</feature>
<dbReference type="InterPro" id="IPR011011">
    <property type="entry name" value="Znf_FYVE_PHD"/>
</dbReference>
<feature type="binding site" evidence="9">
    <location>
        <position position="212"/>
    </location>
    <ligand>
        <name>Zn(2+)</name>
        <dbReference type="ChEBI" id="CHEBI:29105"/>
        <label>1</label>
    </ligand>
</feature>
<feature type="site" description="Histone H3K4me3 binding" evidence="8">
    <location>
        <position position="210"/>
    </location>
</feature>
<organism evidence="14 15">
    <name type="scientific">Choanephora cucurbitarum</name>
    <dbReference type="NCBI Taxonomy" id="101091"/>
    <lineage>
        <taxon>Eukaryota</taxon>
        <taxon>Fungi</taxon>
        <taxon>Fungi incertae sedis</taxon>
        <taxon>Mucoromycota</taxon>
        <taxon>Mucoromycotina</taxon>
        <taxon>Mucoromycetes</taxon>
        <taxon>Mucorales</taxon>
        <taxon>Mucorineae</taxon>
        <taxon>Choanephoraceae</taxon>
        <taxon>Choanephoroideae</taxon>
        <taxon>Choanephora</taxon>
    </lineage>
</organism>
<feature type="binding site" evidence="9">
    <location>
        <position position="215"/>
    </location>
    <ligand>
        <name>Zn(2+)</name>
        <dbReference type="ChEBI" id="CHEBI:29105"/>
        <label>1</label>
    </ligand>
</feature>
<feature type="binding site" evidence="9">
    <location>
        <position position="190"/>
    </location>
    <ligand>
        <name>Zn(2+)</name>
        <dbReference type="ChEBI" id="CHEBI:29105"/>
        <label>1</label>
    </ligand>
</feature>
<dbReference type="SMART" id="SM00249">
    <property type="entry name" value="PHD"/>
    <property type="match status" value="1"/>
</dbReference>
<evidence type="ECO:0000256" key="7">
    <source>
        <dbReference type="ARBA" id="ARBA00023242"/>
    </source>
</evidence>
<dbReference type="AlphaFoldDB" id="A0A1C7NLZ2"/>
<evidence type="ECO:0000313" key="15">
    <source>
        <dbReference type="Proteomes" id="UP000093000"/>
    </source>
</evidence>
<evidence type="ECO:0000256" key="9">
    <source>
        <dbReference type="PIRSR" id="PIRSR628651-51"/>
    </source>
</evidence>
<dbReference type="GO" id="GO:0005634">
    <property type="term" value="C:nucleus"/>
    <property type="evidence" value="ECO:0007669"/>
    <property type="project" value="UniProtKB-SubCell"/>
</dbReference>
<dbReference type="InParanoid" id="A0A1C7NLZ2"/>
<sequence>MSASVADIFEEYVESLQNLPSEIDQNMHELRSMDEEFQRFREIYTKRRRAYAKLYRVTPNTTTNTNLLAARQQLEKDYRLAIQKQDQKIDLTKRMYDLVSRHIERIDSQMAKSELGDVDWMGGAVSRKASVMAATDDMSWKLERKRPTPHDGVVKKSRTLHSSRPNPALEHNGVLPELEIDPNEPKYCYCNQVSFGDMVACDGENCEKEWFHYACVGLTEPPIGKWYCEDCSTEEGYRKKFKRFTEDVL</sequence>
<dbReference type="Gene3D" id="3.30.40.10">
    <property type="entry name" value="Zinc/RING finger domain, C3HC4 (zinc finger)"/>
    <property type="match status" value="1"/>
</dbReference>
<feature type="binding site" evidence="9">
    <location>
        <position position="206"/>
    </location>
    <ligand>
        <name>Zn(2+)</name>
        <dbReference type="ChEBI" id="CHEBI:29105"/>
        <label>2</label>
    </ligand>
</feature>
<dbReference type="PANTHER" id="PTHR10333">
    <property type="entry name" value="INHIBITOR OF GROWTH PROTEIN"/>
    <property type="match status" value="1"/>
</dbReference>
<reference evidence="14 15" key="1">
    <citation type="submission" date="2016-03" db="EMBL/GenBank/DDBJ databases">
        <title>Choanephora cucurbitarum.</title>
        <authorList>
            <person name="Min B."/>
            <person name="Park H."/>
            <person name="Park J.-H."/>
            <person name="Shin H.-D."/>
            <person name="Choi I.-G."/>
        </authorList>
    </citation>
    <scope>NUCLEOTIDE SEQUENCE [LARGE SCALE GENOMIC DNA]</scope>
    <source>
        <strain evidence="14 15">KUS-F28377</strain>
    </source>
</reference>
<evidence type="ECO:0000256" key="5">
    <source>
        <dbReference type="ARBA" id="ARBA00022833"/>
    </source>
</evidence>
<evidence type="ECO:0000256" key="11">
    <source>
        <dbReference type="RuleBase" id="RU361213"/>
    </source>
</evidence>
<evidence type="ECO:0000256" key="12">
    <source>
        <dbReference type="SAM" id="MobiDB-lite"/>
    </source>
</evidence>
<dbReference type="PROSITE" id="PS50016">
    <property type="entry name" value="ZF_PHD_2"/>
    <property type="match status" value="1"/>
</dbReference>
<evidence type="ECO:0000256" key="3">
    <source>
        <dbReference type="ARBA" id="ARBA00022723"/>
    </source>
</evidence>
<dbReference type="Gene3D" id="6.10.140.1740">
    <property type="match status" value="1"/>
</dbReference>
<evidence type="ECO:0000256" key="2">
    <source>
        <dbReference type="ARBA" id="ARBA00010210"/>
    </source>
</evidence>
<name>A0A1C7NLZ2_9FUNG</name>
<evidence type="ECO:0000256" key="8">
    <source>
        <dbReference type="PIRSR" id="PIRSR628651-50"/>
    </source>
</evidence>
<feature type="binding site" evidence="9">
    <location>
        <position position="228"/>
    </location>
    <ligand>
        <name>Zn(2+)</name>
        <dbReference type="ChEBI" id="CHEBI:29105"/>
        <label>2</label>
    </ligand>
</feature>
<dbReference type="PROSITE" id="PS01359">
    <property type="entry name" value="ZF_PHD_1"/>
    <property type="match status" value="1"/>
</dbReference>
<keyword evidence="5 9" id="KW-0862">Zinc</keyword>
<dbReference type="SUPFAM" id="SSF57903">
    <property type="entry name" value="FYVE/PHD zinc finger"/>
    <property type="match status" value="1"/>
</dbReference>
<comment type="caution">
    <text evidence="14">The sequence shown here is derived from an EMBL/GenBank/DDBJ whole genome shotgun (WGS) entry which is preliminary data.</text>
</comment>
<dbReference type="FunCoup" id="A0A1C7NLZ2">
    <property type="interactions" value="143"/>
</dbReference>
<evidence type="ECO:0000256" key="4">
    <source>
        <dbReference type="ARBA" id="ARBA00022771"/>
    </source>
</evidence>
<dbReference type="GO" id="GO:0008270">
    <property type="term" value="F:zinc ion binding"/>
    <property type="evidence" value="ECO:0007669"/>
    <property type="project" value="UniProtKB-KW"/>
</dbReference>
<keyword evidence="15" id="KW-1185">Reference proteome</keyword>
<keyword evidence="6 11" id="KW-0156">Chromatin regulator</keyword>
<evidence type="ECO:0000256" key="1">
    <source>
        <dbReference type="ARBA" id="ARBA00004123"/>
    </source>
</evidence>
<dbReference type="CDD" id="cd15505">
    <property type="entry name" value="PHD_ING"/>
    <property type="match status" value="1"/>
</dbReference>
<dbReference type="GO" id="GO:0006325">
    <property type="term" value="P:chromatin organization"/>
    <property type="evidence" value="ECO:0007669"/>
    <property type="project" value="UniProtKB-KW"/>
</dbReference>
<dbReference type="InterPro" id="IPR013083">
    <property type="entry name" value="Znf_RING/FYVE/PHD"/>
</dbReference>
<evidence type="ECO:0000259" key="13">
    <source>
        <dbReference type="PROSITE" id="PS50016"/>
    </source>
</evidence>
<accession>A0A1C7NLZ2</accession>
<gene>
    <name evidence="14" type="primary">Ing5</name>
    <name evidence="14" type="ORF">A0J61_01856</name>
</gene>
<comment type="function">
    <text evidence="11">Component of an histone acetyltransferase complex.</text>
</comment>
<feature type="site" description="Histone H3K4me3 binding" evidence="8">
    <location>
        <position position="198"/>
    </location>
</feature>
<keyword evidence="4 10" id="KW-0863">Zinc-finger</keyword>
<feature type="binding site" evidence="9">
    <location>
        <position position="231"/>
    </location>
    <ligand>
        <name>Zn(2+)</name>
        <dbReference type="ChEBI" id="CHEBI:29105"/>
        <label>2</label>
    </ligand>
</feature>
<keyword evidence="3 9" id="KW-0479">Metal-binding</keyword>
<comment type="domain">
    <text evidence="11">The PHD-type zinc finger mediates the binding to H3K4me3.</text>
</comment>
<feature type="region of interest" description="Disordered" evidence="12">
    <location>
        <begin position="145"/>
        <end position="171"/>
    </location>
</feature>
<dbReference type="InterPro" id="IPR001965">
    <property type="entry name" value="Znf_PHD"/>
</dbReference>
<keyword evidence="7 11" id="KW-0539">Nucleus</keyword>
<dbReference type="InterPro" id="IPR059153">
    <property type="entry name" value="NSD_PHD-1st"/>
</dbReference>